<dbReference type="Pfam" id="PF19279">
    <property type="entry name" value="YegS_C"/>
    <property type="match status" value="1"/>
</dbReference>
<keyword evidence="3" id="KW-0808">Transferase</keyword>
<dbReference type="InterPro" id="IPR001206">
    <property type="entry name" value="Diacylglycerol_kinase_cat_dom"/>
</dbReference>
<dbReference type="GO" id="GO:0008654">
    <property type="term" value="P:phospholipid biosynthetic process"/>
    <property type="evidence" value="ECO:0007669"/>
    <property type="project" value="UniProtKB-KW"/>
</dbReference>
<keyword evidence="4" id="KW-0547">Nucleotide-binding</keyword>
<keyword evidence="7" id="KW-0443">Lipid metabolism</keyword>
<evidence type="ECO:0000256" key="7">
    <source>
        <dbReference type="ARBA" id="ARBA00023209"/>
    </source>
</evidence>
<accession>A0A939IXL9</accession>
<evidence type="ECO:0000256" key="4">
    <source>
        <dbReference type="ARBA" id="ARBA00022741"/>
    </source>
</evidence>
<keyword evidence="6" id="KW-0067">ATP-binding</keyword>
<dbReference type="RefSeq" id="WP_207119196.1">
    <property type="nucleotide sequence ID" value="NZ_JAFLEQ010000008.1"/>
</dbReference>
<evidence type="ECO:0000256" key="1">
    <source>
        <dbReference type="ARBA" id="ARBA00001946"/>
    </source>
</evidence>
<dbReference type="GO" id="GO:0005886">
    <property type="term" value="C:plasma membrane"/>
    <property type="evidence" value="ECO:0007669"/>
    <property type="project" value="TreeGrafter"/>
</dbReference>
<dbReference type="InterPro" id="IPR045540">
    <property type="entry name" value="YegS/DAGK_C"/>
</dbReference>
<proteinExistence type="inferred from homology"/>
<dbReference type="InterPro" id="IPR017438">
    <property type="entry name" value="ATP-NAD_kinase_N"/>
</dbReference>
<dbReference type="SMART" id="SM00046">
    <property type="entry name" value="DAGKc"/>
    <property type="match status" value="1"/>
</dbReference>
<dbReference type="Gene3D" id="3.40.50.10330">
    <property type="entry name" value="Probable inorganic polyphosphate/atp-NAD kinase, domain 1"/>
    <property type="match status" value="1"/>
</dbReference>
<dbReference type="InterPro" id="IPR016064">
    <property type="entry name" value="NAD/diacylglycerol_kinase_sf"/>
</dbReference>
<dbReference type="PANTHER" id="PTHR12358">
    <property type="entry name" value="SPHINGOSINE KINASE"/>
    <property type="match status" value="1"/>
</dbReference>
<dbReference type="InterPro" id="IPR050187">
    <property type="entry name" value="Lipid_Phosphate_FormReg"/>
</dbReference>
<dbReference type="PANTHER" id="PTHR12358:SF106">
    <property type="entry name" value="LIPID KINASE YEGS"/>
    <property type="match status" value="1"/>
</dbReference>
<dbReference type="AlphaFoldDB" id="A0A939IXL9"/>
<dbReference type="GO" id="GO:0005524">
    <property type="term" value="F:ATP binding"/>
    <property type="evidence" value="ECO:0007669"/>
    <property type="project" value="UniProtKB-KW"/>
</dbReference>
<dbReference type="Pfam" id="PF00781">
    <property type="entry name" value="DAGK_cat"/>
    <property type="match status" value="1"/>
</dbReference>
<keyword evidence="7" id="KW-0594">Phospholipid biosynthesis</keyword>
<comment type="cofactor">
    <cofactor evidence="1">
        <name>Mg(2+)</name>
        <dbReference type="ChEBI" id="CHEBI:18420"/>
    </cofactor>
</comment>
<dbReference type="GO" id="GO:0004143">
    <property type="term" value="F:ATP-dependent diacylglycerol kinase activity"/>
    <property type="evidence" value="ECO:0007669"/>
    <property type="project" value="TreeGrafter"/>
</dbReference>
<dbReference type="EMBL" id="JAFLEQ010000008">
    <property type="protein sequence ID" value="MBN9644198.1"/>
    <property type="molecule type" value="Genomic_DNA"/>
</dbReference>
<dbReference type="Proteomes" id="UP000664332">
    <property type="component" value="Unassembled WGS sequence"/>
</dbReference>
<keyword evidence="5 10" id="KW-0418">Kinase</keyword>
<evidence type="ECO:0000313" key="11">
    <source>
        <dbReference type="Proteomes" id="UP000664332"/>
    </source>
</evidence>
<keyword evidence="11" id="KW-1185">Reference proteome</keyword>
<evidence type="ECO:0000313" key="10">
    <source>
        <dbReference type="EMBL" id="MBN9644198.1"/>
    </source>
</evidence>
<evidence type="ECO:0000256" key="2">
    <source>
        <dbReference type="ARBA" id="ARBA00005983"/>
    </source>
</evidence>
<gene>
    <name evidence="10" type="ORF">JZY06_06155</name>
</gene>
<dbReference type="Gene3D" id="2.60.200.40">
    <property type="match status" value="1"/>
</dbReference>
<dbReference type="SUPFAM" id="SSF111331">
    <property type="entry name" value="NAD kinase/diacylglycerol kinase-like"/>
    <property type="match status" value="1"/>
</dbReference>
<feature type="domain" description="DAGKc" evidence="9">
    <location>
        <begin position="9"/>
        <end position="140"/>
    </location>
</feature>
<evidence type="ECO:0000256" key="5">
    <source>
        <dbReference type="ARBA" id="ARBA00022777"/>
    </source>
</evidence>
<organism evidence="10 11">
    <name type="scientific">Corynebacterium mendelii</name>
    <dbReference type="NCBI Taxonomy" id="2765362"/>
    <lineage>
        <taxon>Bacteria</taxon>
        <taxon>Bacillati</taxon>
        <taxon>Actinomycetota</taxon>
        <taxon>Actinomycetes</taxon>
        <taxon>Mycobacteriales</taxon>
        <taxon>Corynebacteriaceae</taxon>
        <taxon>Corynebacterium</taxon>
    </lineage>
</organism>
<evidence type="ECO:0000256" key="6">
    <source>
        <dbReference type="ARBA" id="ARBA00022840"/>
    </source>
</evidence>
<reference evidence="10" key="1">
    <citation type="submission" date="2021-03" db="EMBL/GenBank/DDBJ databases">
        <authorList>
            <person name="Sun Q."/>
        </authorList>
    </citation>
    <scope>NUCLEOTIDE SEQUENCE</scope>
    <source>
        <strain evidence="10">CCM 8862</strain>
    </source>
</reference>
<comment type="caution">
    <text evidence="10">The sequence shown here is derived from an EMBL/GenBank/DDBJ whole genome shotgun (WGS) entry which is preliminary data.</text>
</comment>
<comment type="similarity">
    <text evidence="2">Belongs to the diacylglycerol/lipid kinase family.</text>
</comment>
<protein>
    <submittedName>
        <fullName evidence="10">Diacylglycerol kinase</fullName>
    </submittedName>
</protein>
<evidence type="ECO:0000259" key="9">
    <source>
        <dbReference type="PROSITE" id="PS50146"/>
    </source>
</evidence>
<name>A0A939IXL9_9CORY</name>
<sequence length="336" mass="36435">MPDYPIGYEPIGTVALLTNPRSGYGSARHATERALSHFNKRGVESVAFTAMTAEDNGRLIRQALDDDDFDAIVVCGGDGMINSALQETADTGIPLGIIPAGSGNDTARHFRIPMDPGAAAEVIADGFVTTTDLGRVSDDNGQSKWFATLLGCATDAYASRRADSLTWAKGPNKFTLAIAREIIRPTTHTYRFELEGVRPIPFLSDAENARRIARDGEIPDDGRVVIERQVGMATFGNTRCFGGGRAVCPRADHRDGMLDFTIAELCNPLMYVRYFNDFGSGNHADVPFVTSYRCRRARVECPAMRTAAHGDGEPLMRVPFTVEAVEAAGRYIVPAP</sequence>
<evidence type="ECO:0000256" key="3">
    <source>
        <dbReference type="ARBA" id="ARBA00022679"/>
    </source>
</evidence>
<evidence type="ECO:0000256" key="8">
    <source>
        <dbReference type="ARBA" id="ARBA00023264"/>
    </source>
</evidence>
<keyword evidence="8" id="KW-1208">Phospholipid metabolism</keyword>
<keyword evidence="7" id="KW-0444">Lipid biosynthesis</keyword>
<dbReference type="PROSITE" id="PS50146">
    <property type="entry name" value="DAGK"/>
    <property type="match status" value="1"/>
</dbReference>